<sequence length="171" mass="19273">MADSPRWAARIRAERKARCWDVHSMARHLRAAAGDDRTGLPDHESLVRSVRRWESQAIAMLSERYRLLYCRAFLVEEGVLFGESESTMEPQREEGDPTNRRGDGREAIARLDLGVALAGLGAVDEALAMGWQPWTPHGWSRPYGPARPISAWRSPPGIRRWGPSFVLGWPS</sequence>
<evidence type="ECO:0000256" key="1">
    <source>
        <dbReference type="SAM" id="MobiDB-lite"/>
    </source>
</evidence>
<feature type="region of interest" description="Disordered" evidence="1">
    <location>
        <begin position="84"/>
        <end position="104"/>
    </location>
</feature>
<comment type="caution">
    <text evidence="2">The sequence shown here is derived from an EMBL/GenBank/DDBJ whole genome shotgun (WGS) entry which is preliminary data.</text>
</comment>
<organism evidence="2 3">
    <name type="scientific">Nonomuraea glycinis</name>
    <dbReference type="NCBI Taxonomy" id="2047744"/>
    <lineage>
        <taxon>Bacteria</taxon>
        <taxon>Bacillati</taxon>
        <taxon>Actinomycetota</taxon>
        <taxon>Actinomycetes</taxon>
        <taxon>Streptosporangiales</taxon>
        <taxon>Streptosporangiaceae</taxon>
        <taxon>Nonomuraea</taxon>
    </lineage>
</organism>
<gene>
    <name evidence="2" type="ORF">GCM10012278_62070</name>
</gene>
<reference evidence="2" key="2">
    <citation type="submission" date="2020-09" db="EMBL/GenBank/DDBJ databases">
        <authorList>
            <person name="Sun Q."/>
            <person name="Zhou Y."/>
        </authorList>
    </citation>
    <scope>NUCLEOTIDE SEQUENCE</scope>
    <source>
        <strain evidence="2">CGMCC 4.7430</strain>
    </source>
</reference>
<dbReference type="EMBL" id="BMNK01000013">
    <property type="protein sequence ID" value="GGP12810.1"/>
    <property type="molecule type" value="Genomic_DNA"/>
</dbReference>
<proteinExistence type="predicted"/>
<reference evidence="2" key="1">
    <citation type="journal article" date="2014" name="Int. J. Syst. Evol. Microbiol.">
        <title>Complete genome sequence of Corynebacterium casei LMG S-19264T (=DSM 44701T), isolated from a smear-ripened cheese.</title>
        <authorList>
            <consortium name="US DOE Joint Genome Institute (JGI-PGF)"/>
            <person name="Walter F."/>
            <person name="Albersmeier A."/>
            <person name="Kalinowski J."/>
            <person name="Ruckert C."/>
        </authorList>
    </citation>
    <scope>NUCLEOTIDE SEQUENCE</scope>
    <source>
        <strain evidence="2">CGMCC 4.7430</strain>
    </source>
</reference>
<accession>A0A918ACY3</accession>
<evidence type="ECO:0000313" key="3">
    <source>
        <dbReference type="Proteomes" id="UP000660745"/>
    </source>
</evidence>
<feature type="compositionally biased region" description="Basic and acidic residues" evidence="1">
    <location>
        <begin position="90"/>
        <end position="104"/>
    </location>
</feature>
<protein>
    <submittedName>
        <fullName evidence="2">Uncharacterized protein</fullName>
    </submittedName>
</protein>
<keyword evidence="3" id="KW-1185">Reference proteome</keyword>
<name>A0A918ACY3_9ACTN</name>
<dbReference type="Proteomes" id="UP000660745">
    <property type="component" value="Unassembled WGS sequence"/>
</dbReference>
<dbReference type="AlphaFoldDB" id="A0A918ACY3"/>
<evidence type="ECO:0000313" key="2">
    <source>
        <dbReference type="EMBL" id="GGP12810.1"/>
    </source>
</evidence>